<feature type="transmembrane region" description="Helical" evidence="7">
    <location>
        <begin position="212"/>
        <end position="231"/>
    </location>
</feature>
<dbReference type="RefSeq" id="XP_011193901.1">
    <property type="nucleotide sequence ID" value="XM_011195599.3"/>
</dbReference>
<evidence type="ECO:0000256" key="6">
    <source>
        <dbReference type="ARBA" id="ARBA00023180"/>
    </source>
</evidence>
<keyword evidence="4 7" id="KW-1133">Transmembrane helix</keyword>
<comment type="subcellular location">
    <subcellularLocation>
        <location evidence="1">Cell membrane</location>
        <topology evidence="1">Multi-pass membrane protein</topology>
    </subcellularLocation>
</comment>
<dbReference type="Pfam" id="PF00083">
    <property type="entry name" value="Sugar_tr"/>
    <property type="match status" value="1"/>
</dbReference>
<dbReference type="EMBL" id="GBXI01010783">
    <property type="protein sequence ID" value="JAD03509.1"/>
    <property type="molecule type" value="Transcribed_RNA"/>
</dbReference>
<evidence type="ECO:0000259" key="8">
    <source>
        <dbReference type="PROSITE" id="PS50850"/>
    </source>
</evidence>
<dbReference type="SUPFAM" id="SSF103473">
    <property type="entry name" value="MFS general substrate transporter"/>
    <property type="match status" value="1"/>
</dbReference>
<dbReference type="FunFam" id="1.20.1250.20:FF:000249">
    <property type="entry name" value="facilitated trehalose transporter Tret1"/>
    <property type="match status" value="1"/>
</dbReference>
<evidence type="ECO:0000313" key="10">
    <source>
        <dbReference type="EMBL" id="JAD05645.1"/>
    </source>
</evidence>
<evidence type="ECO:0000256" key="1">
    <source>
        <dbReference type="ARBA" id="ARBA00004651"/>
    </source>
</evidence>
<dbReference type="InterPro" id="IPR050549">
    <property type="entry name" value="MFS_Trehalose_Transporter"/>
</dbReference>
<dbReference type="Gene3D" id="1.20.1250.20">
    <property type="entry name" value="MFS general substrate transporter like domains"/>
    <property type="match status" value="1"/>
</dbReference>
<name>A0A0A1X4G1_ZEUCU</name>
<dbReference type="PROSITE" id="PS00216">
    <property type="entry name" value="SUGAR_TRANSPORT_1"/>
    <property type="match status" value="1"/>
</dbReference>
<dbReference type="InterPro" id="IPR005829">
    <property type="entry name" value="Sugar_transporter_CS"/>
</dbReference>
<dbReference type="EMBL" id="GBXI01007109">
    <property type="protein sequence ID" value="JAD07183.1"/>
    <property type="molecule type" value="Transcribed_RNA"/>
</dbReference>
<dbReference type="AlphaFoldDB" id="A0A0A1X4G1"/>
<evidence type="ECO:0000256" key="3">
    <source>
        <dbReference type="ARBA" id="ARBA00022692"/>
    </source>
</evidence>
<dbReference type="InterPro" id="IPR005828">
    <property type="entry name" value="MFS_sugar_transport-like"/>
</dbReference>
<proteinExistence type="predicted"/>
<reference evidence="10" key="2">
    <citation type="journal article" date="2015" name="Gigascience">
        <title>Reconstructing a comprehensive transcriptome assembly of a white-pupal translocated strain of the pest fruit fly Bactrocera cucurbitae.</title>
        <authorList>
            <person name="Sim S.B."/>
            <person name="Calla B."/>
            <person name="Hall B."/>
            <person name="DeRego T."/>
            <person name="Geib S.M."/>
        </authorList>
    </citation>
    <scope>NUCLEOTIDE SEQUENCE</scope>
</reference>
<dbReference type="InterPro" id="IPR044775">
    <property type="entry name" value="MFS_ERD6/Tret1-like"/>
</dbReference>
<dbReference type="PROSITE" id="PS50850">
    <property type="entry name" value="MFS"/>
    <property type="match status" value="1"/>
</dbReference>
<dbReference type="CTD" id="105219456"/>
<feature type="transmembrane region" description="Helical" evidence="7">
    <location>
        <begin position="151"/>
        <end position="172"/>
    </location>
</feature>
<feature type="transmembrane region" description="Helical" evidence="7">
    <location>
        <begin position="394"/>
        <end position="420"/>
    </location>
</feature>
<evidence type="ECO:0000313" key="9">
    <source>
        <dbReference type="EMBL" id="JAD03509.1"/>
    </source>
</evidence>
<evidence type="ECO:0000313" key="11">
    <source>
        <dbReference type="EMBL" id="JAD07183.1"/>
    </source>
</evidence>
<reference evidence="10" key="1">
    <citation type="submission" date="2014-11" db="EMBL/GenBank/DDBJ databases">
        <authorList>
            <person name="Geib S."/>
        </authorList>
    </citation>
    <scope>NUCLEOTIDE SEQUENCE</scope>
</reference>
<keyword evidence="5 7" id="KW-0472">Membrane</keyword>
<feature type="transmembrane region" description="Helical" evidence="7">
    <location>
        <begin position="92"/>
        <end position="112"/>
    </location>
</feature>
<feature type="transmembrane region" description="Helical" evidence="7">
    <location>
        <begin position="370"/>
        <end position="388"/>
    </location>
</feature>
<feature type="transmembrane region" description="Helical" evidence="7">
    <location>
        <begin position="466"/>
        <end position="484"/>
    </location>
</feature>
<dbReference type="PANTHER" id="PTHR48021">
    <property type="match status" value="1"/>
</dbReference>
<feature type="transmembrane region" description="Helical" evidence="7">
    <location>
        <begin position="184"/>
        <end position="206"/>
    </location>
</feature>
<dbReference type="CDD" id="cd17358">
    <property type="entry name" value="MFS_GLUT6_8_Class3_like"/>
    <property type="match status" value="1"/>
</dbReference>
<dbReference type="EMBL" id="GBXI01008647">
    <property type="protein sequence ID" value="JAD05645.1"/>
    <property type="molecule type" value="Transcribed_RNA"/>
</dbReference>
<dbReference type="RefSeq" id="XP_011193900.1">
    <property type="nucleotide sequence ID" value="XM_011195598.3"/>
</dbReference>
<dbReference type="GO" id="GO:0005886">
    <property type="term" value="C:plasma membrane"/>
    <property type="evidence" value="ECO:0007669"/>
    <property type="project" value="UniProtKB-SubCell"/>
</dbReference>
<feature type="domain" description="Major facilitator superfamily (MFS) profile" evidence="8">
    <location>
        <begin position="51"/>
        <end position="488"/>
    </location>
</feature>
<dbReference type="PRINTS" id="PR00171">
    <property type="entry name" value="SUGRTRNSPORT"/>
</dbReference>
<evidence type="ECO:0000256" key="5">
    <source>
        <dbReference type="ARBA" id="ARBA00023136"/>
    </source>
</evidence>
<evidence type="ECO:0000256" key="4">
    <source>
        <dbReference type="ARBA" id="ARBA00022989"/>
    </source>
</evidence>
<feature type="transmembrane region" description="Helical" evidence="7">
    <location>
        <begin position="119"/>
        <end position="139"/>
    </location>
</feature>
<keyword evidence="6" id="KW-0325">Glycoprotein</keyword>
<dbReference type="GeneID" id="105219456"/>
<dbReference type="PANTHER" id="PTHR48021:SF89">
    <property type="entry name" value="FI02132P-RELATED"/>
    <property type="match status" value="1"/>
</dbReference>
<keyword evidence="2" id="KW-1003">Cell membrane</keyword>
<organism evidence="10">
    <name type="scientific">Zeugodacus cucurbitae</name>
    <name type="common">Melon fruit fly</name>
    <name type="synonym">Bactrocera cucurbitae</name>
    <dbReference type="NCBI Taxonomy" id="28588"/>
    <lineage>
        <taxon>Eukaryota</taxon>
        <taxon>Metazoa</taxon>
        <taxon>Ecdysozoa</taxon>
        <taxon>Arthropoda</taxon>
        <taxon>Hexapoda</taxon>
        <taxon>Insecta</taxon>
        <taxon>Pterygota</taxon>
        <taxon>Neoptera</taxon>
        <taxon>Endopterygota</taxon>
        <taxon>Diptera</taxon>
        <taxon>Brachycera</taxon>
        <taxon>Muscomorpha</taxon>
        <taxon>Tephritoidea</taxon>
        <taxon>Tephritidae</taxon>
        <taxon>Zeugodacus</taxon>
        <taxon>Zeugodacus</taxon>
    </lineage>
</organism>
<feature type="transmembrane region" description="Helical" evidence="7">
    <location>
        <begin position="432"/>
        <end position="454"/>
    </location>
</feature>
<evidence type="ECO:0000256" key="7">
    <source>
        <dbReference type="SAM" id="Phobius"/>
    </source>
</evidence>
<keyword evidence="3 7" id="KW-0812">Transmembrane</keyword>
<sequence length="521" mass="57206">MTENNPAKPEELETLTTKNGKTAKVVSGLNRPAKKIPLGEQRRAVRRQELMVILGNIGLLSAGMALGLPTVTLRQLTDPNEAVHLSESQASWFASINTLSCPLGGLLSGLLLDKMGRKNTLYVLNGIALASWALMALAIESNVDTVFIQLMVSRFCIGIAMGISSAPVGVYSAEISLPRIRGRLILGTSVSIALGILVIYIMGYFIRNDWQLISMICCAYQIVAILCILPMPESPSWLVSKGRLEEARRALNYFRGLDKSDEITHPEVLAEYNLMQKSIQLGEGVKKSPFLKSIREPEVYKPLLILMGLFAFQQLTGIFVVVVYAVQISQEAGVTIDPFMCAILIGVGRVATTVLLGIILEKWGRRRSGIVSALGMCICMFLLAGYSWCSVLQLIPYLPVIAIISFIILSTFGLYTLPFFMISELFPQKVRGAASGLTVAVGMVFAFICIKTYPAMKNALDKEFCFVIYGIMAFIAAIYVYAVLPETRGRTLLAIEDQFRTGVKSQRYQAAPVEMQEVSVK</sequence>
<dbReference type="InterPro" id="IPR003663">
    <property type="entry name" value="Sugar/inositol_transpt"/>
</dbReference>
<gene>
    <name evidence="10" type="primary">Tret1-2_2</name>
    <name evidence="9" type="synonym">Tret1-2_0</name>
    <name evidence="11" type="synonym">Tret1-2_3</name>
    <name evidence="10" type="ORF">g.33419</name>
    <name evidence="11" type="ORF">g.33420</name>
    <name evidence="9" type="ORF">g.33422</name>
</gene>
<accession>A0A0A1X4G1</accession>
<dbReference type="OrthoDB" id="6612291at2759"/>
<feature type="transmembrane region" description="Helical" evidence="7">
    <location>
        <begin position="338"/>
        <end position="358"/>
    </location>
</feature>
<dbReference type="InterPro" id="IPR036259">
    <property type="entry name" value="MFS_trans_sf"/>
</dbReference>
<protein>
    <submittedName>
        <fullName evidence="10">Facilitated trehalose transporter Tret1-2 homolog</fullName>
    </submittedName>
</protein>
<feature type="transmembrane region" description="Helical" evidence="7">
    <location>
        <begin position="303"/>
        <end position="326"/>
    </location>
</feature>
<feature type="transmembrane region" description="Helical" evidence="7">
    <location>
        <begin position="50"/>
        <end position="72"/>
    </location>
</feature>
<evidence type="ECO:0000256" key="2">
    <source>
        <dbReference type="ARBA" id="ARBA00022475"/>
    </source>
</evidence>
<dbReference type="GO" id="GO:0051119">
    <property type="term" value="F:sugar transmembrane transporter activity"/>
    <property type="evidence" value="ECO:0007669"/>
    <property type="project" value="InterPro"/>
</dbReference>
<dbReference type="InterPro" id="IPR020846">
    <property type="entry name" value="MFS_dom"/>
</dbReference>